<dbReference type="GO" id="GO:0003964">
    <property type="term" value="F:RNA-directed DNA polymerase activity"/>
    <property type="evidence" value="ECO:0007669"/>
    <property type="project" value="UniProtKB-KW"/>
</dbReference>
<gene>
    <name evidence="15" type="ORF">RRG08_023537</name>
</gene>
<dbReference type="PANTHER" id="PTHR37984:SF5">
    <property type="entry name" value="PROTEIN NYNRIN-LIKE"/>
    <property type="match status" value="1"/>
</dbReference>
<evidence type="ECO:0008006" key="17">
    <source>
        <dbReference type="Google" id="ProtNLM"/>
    </source>
</evidence>
<evidence type="ECO:0000256" key="4">
    <source>
        <dbReference type="ARBA" id="ARBA00022722"/>
    </source>
</evidence>
<keyword evidence="1" id="KW-0645">Protease</keyword>
<dbReference type="SUPFAM" id="SSF47353">
    <property type="entry name" value="Retrovirus capsid dimerization domain-like"/>
    <property type="match status" value="1"/>
</dbReference>
<dbReference type="Gene3D" id="4.10.60.10">
    <property type="entry name" value="Zinc finger, CCHC-type"/>
    <property type="match status" value="1"/>
</dbReference>
<dbReference type="InterPro" id="IPR001878">
    <property type="entry name" value="Znf_CCHC"/>
</dbReference>
<dbReference type="GO" id="GO:0008270">
    <property type="term" value="F:zinc ion binding"/>
    <property type="evidence" value="ECO:0007669"/>
    <property type="project" value="UniProtKB-KW"/>
</dbReference>
<evidence type="ECO:0000256" key="1">
    <source>
        <dbReference type="ARBA" id="ARBA00022670"/>
    </source>
</evidence>
<evidence type="ECO:0000256" key="3">
    <source>
        <dbReference type="ARBA" id="ARBA00022695"/>
    </source>
</evidence>
<dbReference type="Gene3D" id="1.10.4020.10">
    <property type="entry name" value="DNA breaking-rejoining enzymes"/>
    <property type="match status" value="1"/>
</dbReference>
<sequence length="1532" mass="172789">MFIVRLKTYLERWMQLAEAPQTYEALRDLFVKEQFLDSSPADLSTYLRERRLAALEEVARSAELFLTARKRQLSDRARQGTTHEQNKPPIFKKEEIICHICRKPGHTTQNCRNKATLGRGCYHCGEWTHMRKDCPKLRMNNSQVTSSKRAGSAAMRVMETHGSASGEDAGKADSRYDVRTEVQDGLLQLASGKRVPAMIDCGACGGKGSARELNLPIVKGLVEDKTVDVLRDTGCEGVVVRRGLVDDDQLTGKCCLIVRIDNTVLLAEKARIQVETPYLSGEVEALCISEVICDLVVGNVPGARNPEDPDMTPMVGDVTTRAQERQEVRHRPLTVPDTPKHTGVDRRELIRLQQDDEAIKRMGETVMSENRAGRTSFFEKRDGIDYRVYNDETRGGASTRQVVLPEILRKYVMSVAHDTITGGHLGIKKTREKIMSNFYWPGMYEDVARYCRSCDICPKTVSKGTVQKAPMENIPVVDVPFKRVAVDLIGPIEPASEAGHRYILTLVDYATRYPEAVPLKRIDTETVAEALVDIYSRLGVPEKILSDQGTQFISDCMKEVCRLLGVTQSTTTPYHPMCNGLVQKFNGTLKKMLKRLCNEKPKQWHRYTNALLFAYREVPQDSTHFAPFELMYGRTVRGTIHILRELWTQDIDEPEVKSSYQYVLDLRERLNDTLKLAKEQLESSQARQKKHFDKKTKARCFSPGDKTRDDLNVPSCVAVVEDYDYEADNGQDNLAGDEQGSKDLPEMGTWGQKEDAADVKFGETLTYDQNRELQMLVQRFSDIFSDRPGDTNLAEHRIDLTSDVPVRQTPYAVPFALKSSLKKELQQMENLGIIRKSDSPYASPVVVVKKKDGSNRICIDFCRLNKITVTDPQPIPSPAESFLGMSEDKYFSKLDLTKGYHQIRVRPSDVHKTAFVTMGQHYEFLRMPFGMVNSGMTMTRAVRRLLEGMDNVVDYIDDLLVHTKTWEEHLQVLEELFKRLKAANLVARPTKCELGATQVDFLGHHLGRGTVGLQDCNVEKVKGAPRPTTKKEIRSFLGLVGYYQPFIPNFAAIAAPLSDLTRKGQPNKVVWGEPQERAYAGLKKAVISKPILVLPDVNKEFVLRTDASDIGLGATLLQNRDGHIFPVAYASRKLLDREKRYSVMERECLGIVWDKQSLTDYPSSSQICYTVVEDYDYEADNDQDNLTGDEQASEDLPEIGTWGQKQDAADAKFGEALTYDQNQELQMMVQRFSEIFSDGPGDTNLAEHRIDLTSDVPVRQMPYPVSFALMSSLKKELQQMEDLGIIRKSDSPYASPVVVEKKEDGSNRICFDFRRLNKITVTDSQPVPSSAESFLGMSEDKYFSKLVLTKGYHQIHVRPSDVHKTAFVTMGQHYEFLRMPFGMVNSGMTMTRAVRRLLEGMDNRLKAANLVARPTKCELGATQVDFLGHRLGRGTVGLQDYNVEKVKGAPRPTTKKEIRSFLGLVGYYQPFIPNFAAIAAPLSDLTRKGQPNKIVWGEARKRAYAGLKKAVISKPILVLPDVNKDCSENRRI</sequence>
<evidence type="ECO:0000256" key="7">
    <source>
        <dbReference type="ARBA" id="ARBA00022801"/>
    </source>
</evidence>
<dbReference type="SMART" id="SM00343">
    <property type="entry name" value="ZnF_C2HC"/>
    <property type="match status" value="2"/>
</dbReference>
<dbReference type="EMBL" id="JAWDGP010000033">
    <property type="protein sequence ID" value="KAK3804174.1"/>
    <property type="molecule type" value="Genomic_DNA"/>
</dbReference>
<evidence type="ECO:0000259" key="14">
    <source>
        <dbReference type="PROSITE" id="PS50994"/>
    </source>
</evidence>
<dbReference type="InterPro" id="IPR038269">
    <property type="entry name" value="SCAN_sf"/>
</dbReference>
<dbReference type="Gene3D" id="3.10.20.370">
    <property type="match status" value="1"/>
</dbReference>
<keyword evidence="6" id="KW-0255">Endonuclease</keyword>
<dbReference type="GO" id="GO:0015074">
    <property type="term" value="P:DNA integration"/>
    <property type="evidence" value="ECO:0007669"/>
    <property type="project" value="InterPro"/>
</dbReference>
<dbReference type="Gene3D" id="3.30.420.10">
    <property type="entry name" value="Ribonuclease H-like superfamily/Ribonuclease H"/>
    <property type="match status" value="1"/>
</dbReference>
<dbReference type="GO" id="GO:0004190">
    <property type="term" value="F:aspartic-type endopeptidase activity"/>
    <property type="evidence" value="ECO:0007669"/>
    <property type="project" value="UniProtKB-KW"/>
</dbReference>
<dbReference type="InterPro" id="IPR000477">
    <property type="entry name" value="RT_dom"/>
</dbReference>
<evidence type="ECO:0000313" key="16">
    <source>
        <dbReference type="Proteomes" id="UP001283361"/>
    </source>
</evidence>
<dbReference type="GO" id="GO:0003677">
    <property type="term" value="F:DNA binding"/>
    <property type="evidence" value="ECO:0007669"/>
    <property type="project" value="UniProtKB-KW"/>
</dbReference>
<dbReference type="PROSITE" id="PS50878">
    <property type="entry name" value="RT_POL"/>
    <property type="match status" value="1"/>
</dbReference>
<dbReference type="CDD" id="cd01647">
    <property type="entry name" value="RT_LTR"/>
    <property type="match status" value="2"/>
</dbReference>
<keyword evidence="11" id="KW-0479">Metal-binding</keyword>
<keyword evidence="4" id="KW-0540">Nuclease</keyword>
<dbReference type="FunFam" id="3.30.70.270:FF:000020">
    <property type="entry name" value="Transposon Tf2-6 polyprotein-like Protein"/>
    <property type="match status" value="2"/>
</dbReference>
<dbReference type="InterPro" id="IPR050951">
    <property type="entry name" value="Retrovirus_Pol_polyprotein"/>
</dbReference>
<dbReference type="InterPro" id="IPR001584">
    <property type="entry name" value="Integrase_cat-core"/>
</dbReference>
<dbReference type="InterPro" id="IPR036397">
    <property type="entry name" value="RNaseH_sf"/>
</dbReference>
<dbReference type="PROSITE" id="PS50994">
    <property type="entry name" value="INTEGRASE"/>
    <property type="match status" value="1"/>
</dbReference>
<dbReference type="GO" id="GO:0006508">
    <property type="term" value="P:proteolysis"/>
    <property type="evidence" value="ECO:0007669"/>
    <property type="project" value="UniProtKB-KW"/>
</dbReference>
<keyword evidence="5" id="KW-0064">Aspartyl protease</keyword>
<dbReference type="Gene3D" id="3.30.70.270">
    <property type="match status" value="3"/>
</dbReference>
<comment type="caution">
    <text evidence="15">The sequence shown here is derived from an EMBL/GenBank/DDBJ whole genome shotgun (WGS) entry which is preliminary data.</text>
</comment>
<evidence type="ECO:0000313" key="15">
    <source>
        <dbReference type="EMBL" id="KAK3804174.1"/>
    </source>
</evidence>
<feature type="domain" description="Integrase catalytic" evidence="14">
    <location>
        <begin position="476"/>
        <end position="635"/>
    </location>
</feature>
<reference evidence="15" key="1">
    <citation type="journal article" date="2023" name="G3 (Bethesda)">
        <title>A reference genome for the long-term kleptoplast-retaining sea slug Elysia crispata morphotype clarki.</title>
        <authorList>
            <person name="Eastman K.E."/>
            <person name="Pendleton A.L."/>
            <person name="Shaikh M.A."/>
            <person name="Suttiyut T."/>
            <person name="Ogas R."/>
            <person name="Tomko P."/>
            <person name="Gavelis G."/>
            <person name="Widhalm J.R."/>
            <person name="Wisecaver J.H."/>
        </authorList>
    </citation>
    <scope>NUCLEOTIDE SEQUENCE</scope>
    <source>
        <strain evidence="15">ECLA1</strain>
    </source>
</reference>
<dbReference type="FunFam" id="3.30.420.10:FF:000032">
    <property type="entry name" value="Retrovirus-related Pol polyprotein from transposon 297-like Protein"/>
    <property type="match status" value="1"/>
</dbReference>
<evidence type="ECO:0000256" key="10">
    <source>
        <dbReference type="ARBA" id="ARBA00023268"/>
    </source>
</evidence>
<dbReference type="Gene3D" id="3.10.10.10">
    <property type="entry name" value="HIV Type 1 Reverse Transcriptase, subunit A, domain 1"/>
    <property type="match status" value="2"/>
</dbReference>
<evidence type="ECO:0000256" key="2">
    <source>
        <dbReference type="ARBA" id="ARBA00022679"/>
    </source>
</evidence>
<feature type="domain" description="Reverse transcriptase" evidence="13">
    <location>
        <begin position="829"/>
        <end position="1006"/>
    </location>
</feature>
<dbReference type="SUPFAM" id="SSF56672">
    <property type="entry name" value="DNA/RNA polymerases"/>
    <property type="match status" value="2"/>
</dbReference>
<dbReference type="InterPro" id="IPR041577">
    <property type="entry name" value="RT_RNaseH_2"/>
</dbReference>
<keyword evidence="7" id="KW-0378">Hydrolase</keyword>
<name>A0AAE1BD95_9GAST</name>
<dbReference type="Pfam" id="PF17919">
    <property type="entry name" value="RT_RNaseH_2"/>
    <property type="match status" value="1"/>
</dbReference>
<evidence type="ECO:0000256" key="6">
    <source>
        <dbReference type="ARBA" id="ARBA00022759"/>
    </source>
</evidence>
<dbReference type="FunFam" id="3.10.10.10:FF:000007">
    <property type="entry name" value="Retrovirus-related Pol polyprotein from transposon 17.6-like Protein"/>
    <property type="match status" value="2"/>
</dbReference>
<dbReference type="InterPro" id="IPR043502">
    <property type="entry name" value="DNA/RNA_pol_sf"/>
</dbReference>
<dbReference type="SUPFAM" id="SSF53098">
    <property type="entry name" value="Ribonuclease H-like"/>
    <property type="match status" value="1"/>
</dbReference>
<dbReference type="Pfam" id="PF17921">
    <property type="entry name" value="Integrase_H2C2"/>
    <property type="match status" value="1"/>
</dbReference>
<evidence type="ECO:0000256" key="11">
    <source>
        <dbReference type="PROSITE-ProRule" id="PRU00047"/>
    </source>
</evidence>
<dbReference type="InterPro" id="IPR043128">
    <property type="entry name" value="Rev_trsase/Diguanyl_cyclase"/>
</dbReference>
<keyword evidence="9" id="KW-0238">DNA-binding</keyword>
<dbReference type="InterPro" id="IPR041588">
    <property type="entry name" value="Integrase_H2C2"/>
</dbReference>
<dbReference type="FunFam" id="1.10.340.70:FF:000001">
    <property type="entry name" value="Retrovirus-related Pol polyprotein from transposon gypsy-like Protein"/>
    <property type="match status" value="1"/>
</dbReference>
<evidence type="ECO:0000256" key="8">
    <source>
        <dbReference type="ARBA" id="ARBA00022918"/>
    </source>
</evidence>
<dbReference type="Gene3D" id="1.10.340.70">
    <property type="match status" value="1"/>
</dbReference>
<keyword evidence="8" id="KW-0695">RNA-directed DNA polymerase</keyword>
<dbReference type="PROSITE" id="PS50158">
    <property type="entry name" value="ZF_CCHC"/>
    <property type="match status" value="1"/>
</dbReference>
<organism evidence="15 16">
    <name type="scientific">Elysia crispata</name>
    <name type="common">lettuce slug</name>
    <dbReference type="NCBI Taxonomy" id="231223"/>
    <lineage>
        <taxon>Eukaryota</taxon>
        <taxon>Metazoa</taxon>
        <taxon>Spiralia</taxon>
        <taxon>Lophotrochozoa</taxon>
        <taxon>Mollusca</taxon>
        <taxon>Gastropoda</taxon>
        <taxon>Heterobranchia</taxon>
        <taxon>Euthyneura</taxon>
        <taxon>Panpulmonata</taxon>
        <taxon>Sacoglossa</taxon>
        <taxon>Placobranchoidea</taxon>
        <taxon>Plakobranchidae</taxon>
        <taxon>Elysia</taxon>
    </lineage>
</organism>
<evidence type="ECO:0000259" key="12">
    <source>
        <dbReference type="PROSITE" id="PS50158"/>
    </source>
</evidence>
<evidence type="ECO:0000259" key="13">
    <source>
        <dbReference type="PROSITE" id="PS50878"/>
    </source>
</evidence>
<dbReference type="Pfam" id="PF00078">
    <property type="entry name" value="RVT_1"/>
    <property type="match status" value="2"/>
</dbReference>
<keyword evidence="11" id="KW-0863">Zinc-finger</keyword>
<accession>A0AAE1BD95</accession>
<dbReference type="Proteomes" id="UP001283361">
    <property type="component" value="Unassembled WGS sequence"/>
</dbReference>
<feature type="domain" description="CCHC-type" evidence="12">
    <location>
        <begin position="121"/>
        <end position="136"/>
    </location>
</feature>
<proteinExistence type="predicted"/>
<keyword evidence="3" id="KW-0548">Nucleotidyltransferase</keyword>
<keyword evidence="2" id="KW-0808">Transferase</keyword>
<dbReference type="GO" id="GO:0004519">
    <property type="term" value="F:endonuclease activity"/>
    <property type="evidence" value="ECO:0007669"/>
    <property type="project" value="UniProtKB-KW"/>
</dbReference>
<dbReference type="PANTHER" id="PTHR37984">
    <property type="entry name" value="PROTEIN CBG26694"/>
    <property type="match status" value="1"/>
</dbReference>
<evidence type="ECO:0000256" key="5">
    <source>
        <dbReference type="ARBA" id="ARBA00022750"/>
    </source>
</evidence>
<keyword evidence="11" id="KW-0862">Zinc</keyword>
<dbReference type="SUPFAM" id="SSF57756">
    <property type="entry name" value="Retrovirus zinc finger-like domains"/>
    <property type="match status" value="1"/>
</dbReference>
<dbReference type="InterPro" id="IPR012337">
    <property type="entry name" value="RNaseH-like_sf"/>
</dbReference>
<dbReference type="Pfam" id="PF00665">
    <property type="entry name" value="rve"/>
    <property type="match status" value="1"/>
</dbReference>
<evidence type="ECO:0000256" key="9">
    <source>
        <dbReference type="ARBA" id="ARBA00023125"/>
    </source>
</evidence>
<keyword evidence="16" id="KW-1185">Reference proteome</keyword>
<keyword evidence="10" id="KW-0511">Multifunctional enzyme</keyword>
<dbReference type="FunFam" id="3.10.20.370:FF:000001">
    <property type="entry name" value="Retrovirus-related Pol polyprotein from transposon 17.6-like protein"/>
    <property type="match status" value="1"/>
</dbReference>
<protein>
    <recommendedName>
        <fullName evidence="17">Reverse transcriptase</fullName>
    </recommendedName>
</protein>
<dbReference type="InterPro" id="IPR036875">
    <property type="entry name" value="Znf_CCHC_sf"/>
</dbReference>